<comment type="caution">
    <text evidence="2">The sequence shown here is derived from an EMBL/GenBank/DDBJ whole genome shotgun (WGS) entry which is preliminary data.</text>
</comment>
<evidence type="ECO:0000313" key="3">
    <source>
        <dbReference type="Proteomes" id="UP000077202"/>
    </source>
</evidence>
<sequence>MGGTSARKARNGGKCSTGMARNKGRRFGRKVAEWKQNSETRSGAPRREGDRGAKVGREIWVVWDRRRAEEGGGSAREERLLWKTLRDAHASVTETARGGKVGGRVGVVLRVDEGFVQGLGLLELSHAGRVVRVHLTNSIVLRGN</sequence>
<dbReference type="Proteomes" id="UP000077202">
    <property type="component" value="Unassembled WGS sequence"/>
</dbReference>
<evidence type="ECO:0000313" key="2">
    <source>
        <dbReference type="EMBL" id="OAE19614.1"/>
    </source>
</evidence>
<proteinExistence type="predicted"/>
<name>A0A176VFD3_MARPO</name>
<accession>A0A176VFD3</accession>
<keyword evidence="3" id="KW-1185">Reference proteome</keyword>
<evidence type="ECO:0000256" key="1">
    <source>
        <dbReference type="SAM" id="MobiDB-lite"/>
    </source>
</evidence>
<dbReference type="AlphaFoldDB" id="A0A176VFD3"/>
<feature type="region of interest" description="Disordered" evidence="1">
    <location>
        <begin position="1"/>
        <end position="52"/>
    </location>
</feature>
<protein>
    <submittedName>
        <fullName evidence="2">Uncharacterized protein</fullName>
    </submittedName>
</protein>
<dbReference type="EMBL" id="LVLJ01003810">
    <property type="protein sequence ID" value="OAE19614.1"/>
    <property type="molecule type" value="Genomic_DNA"/>
</dbReference>
<organism evidence="2 3">
    <name type="scientific">Marchantia polymorpha subsp. ruderalis</name>
    <dbReference type="NCBI Taxonomy" id="1480154"/>
    <lineage>
        <taxon>Eukaryota</taxon>
        <taxon>Viridiplantae</taxon>
        <taxon>Streptophyta</taxon>
        <taxon>Embryophyta</taxon>
        <taxon>Marchantiophyta</taxon>
        <taxon>Marchantiopsida</taxon>
        <taxon>Marchantiidae</taxon>
        <taxon>Marchantiales</taxon>
        <taxon>Marchantiaceae</taxon>
        <taxon>Marchantia</taxon>
    </lineage>
</organism>
<reference evidence="2" key="1">
    <citation type="submission" date="2016-03" db="EMBL/GenBank/DDBJ databases">
        <title>Mechanisms controlling the formation of the plant cell surface in tip-growing cells are functionally conserved among land plants.</title>
        <authorList>
            <person name="Honkanen S."/>
            <person name="Jones V.A."/>
            <person name="Morieri G."/>
            <person name="Champion C."/>
            <person name="Hetherington A.J."/>
            <person name="Kelly S."/>
            <person name="Saint-Marcoux D."/>
            <person name="Proust H."/>
            <person name="Prescott H."/>
            <person name="Dolan L."/>
        </authorList>
    </citation>
    <scope>NUCLEOTIDE SEQUENCE [LARGE SCALE GENOMIC DNA]</scope>
    <source>
        <tissue evidence="2">Whole gametophyte</tissue>
    </source>
</reference>
<gene>
    <name evidence="2" type="ORF">AXG93_3756s1200</name>
</gene>